<keyword evidence="2" id="KW-0813">Transport</keyword>
<evidence type="ECO:0000256" key="2">
    <source>
        <dbReference type="ARBA" id="ARBA00022448"/>
    </source>
</evidence>
<dbReference type="Gene3D" id="1.20.1250.20">
    <property type="entry name" value="MFS general substrate transporter like domains"/>
    <property type="match status" value="1"/>
</dbReference>
<feature type="transmembrane region" description="Helical" evidence="6">
    <location>
        <begin position="43"/>
        <end position="64"/>
    </location>
</feature>
<comment type="caution">
    <text evidence="8">The sequence shown here is derived from an EMBL/GenBank/DDBJ whole genome shotgun (WGS) entry which is preliminary data.</text>
</comment>
<dbReference type="PANTHER" id="PTHR48020:SF35">
    <property type="entry name" value="SUGAR TRANSPORTER"/>
    <property type="match status" value="1"/>
</dbReference>
<dbReference type="Proteomes" id="UP001165060">
    <property type="component" value="Unassembled WGS sequence"/>
</dbReference>
<evidence type="ECO:0000256" key="5">
    <source>
        <dbReference type="ARBA" id="ARBA00023136"/>
    </source>
</evidence>
<dbReference type="PROSITE" id="PS50850">
    <property type="entry name" value="MFS"/>
    <property type="match status" value="1"/>
</dbReference>
<evidence type="ECO:0000256" key="1">
    <source>
        <dbReference type="ARBA" id="ARBA00004141"/>
    </source>
</evidence>
<dbReference type="PANTHER" id="PTHR48020">
    <property type="entry name" value="PROTON MYO-INOSITOL COTRANSPORTER"/>
    <property type="match status" value="1"/>
</dbReference>
<keyword evidence="3 6" id="KW-0812">Transmembrane</keyword>
<evidence type="ECO:0000256" key="6">
    <source>
        <dbReference type="SAM" id="Phobius"/>
    </source>
</evidence>
<dbReference type="InterPro" id="IPR036259">
    <property type="entry name" value="MFS_trans_sf"/>
</dbReference>
<dbReference type="EMBL" id="BRYB01003160">
    <property type="protein sequence ID" value="GMI31702.1"/>
    <property type="molecule type" value="Genomic_DNA"/>
</dbReference>
<evidence type="ECO:0000256" key="3">
    <source>
        <dbReference type="ARBA" id="ARBA00022692"/>
    </source>
</evidence>
<gene>
    <name evidence="8" type="ORF">TeGR_g3146</name>
</gene>
<keyword evidence="9" id="KW-1185">Reference proteome</keyword>
<feature type="transmembrane region" description="Helical" evidence="6">
    <location>
        <begin position="108"/>
        <end position="127"/>
    </location>
</feature>
<proteinExistence type="predicted"/>
<keyword evidence="4 6" id="KW-1133">Transmembrane helix</keyword>
<feature type="domain" description="Major facilitator superfamily (MFS) profile" evidence="7">
    <location>
        <begin position="1"/>
        <end position="131"/>
    </location>
</feature>
<feature type="transmembrane region" description="Helical" evidence="6">
    <location>
        <begin position="76"/>
        <end position="96"/>
    </location>
</feature>
<evidence type="ECO:0000313" key="8">
    <source>
        <dbReference type="EMBL" id="GMI31702.1"/>
    </source>
</evidence>
<dbReference type="InterPro" id="IPR020846">
    <property type="entry name" value="MFS_dom"/>
</dbReference>
<accession>A0ABQ6MT39</accession>
<evidence type="ECO:0000256" key="4">
    <source>
        <dbReference type="ARBA" id="ARBA00022989"/>
    </source>
</evidence>
<dbReference type="InterPro" id="IPR050814">
    <property type="entry name" value="Myo-inositol_Transporter"/>
</dbReference>
<organism evidence="8 9">
    <name type="scientific">Tetraparma gracilis</name>
    <dbReference type="NCBI Taxonomy" id="2962635"/>
    <lineage>
        <taxon>Eukaryota</taxon>
        <taxon>Sar</taxon>
        <taxon>Stramenopiles</taxon>
        <taxon>Ochrophyta</taxon>
        <taxon>Bolidophyceae</taxon>
        <taxon>Parmales</taxon>
        <taxon>Triparmaceae</taxon>
        <taxon>Tetraparma</taxon>
    </lineage>
</organism>
<keyword evidence="5 6" id="KW-0472">Membrane</keyword>
<comment type="subcellular location">
    <subcellularLocation>
        <location evidence="1">Membrane</location>
        <topology evidence="1">Multi-pass membrane protein</topology>
    </subcellularLocation>
</comment>
<reference evidence="8 9" key="1">
    <citation type="journal article" date="2023" name="Commun. Biol.">
        <title>Genome analysis of Parmales, the sister group of diatoms, reveals the evolutionary specialization of diatoms from phago-mixotrophs to photoautotrophs.</title>
        <authorList>
            <person name="Ban H."/>
            <person name="Sato S."/>
            <person name="Yoshikawa S."/>
            <person name="Yamada K."/>
            <person name="Nakamura Y."/>
            <person name="Ichinomiya M."/>
            <person name="Sato N."/>
            <person name="Blanc-Mathieu R."/>
            <person name="Endo H."/>
            <person name="Kuwata A."/>
            <person name="Ogata H."/>
        </authorList>
    </citation>
    <scope>NUCLEOTIDE SEQUENCE [LARGE SCALE GENOMIC DNA]</scope>
</reference>
<evidence type="ECO:0000313" key="9">
    <source>
        <dbReference type="Proteomes" id="UP001165060"/>
    </source>
</evidence>
<protein>
    <recommendedName>
        <fullName evidence="7">Major facilitator superfamily (MFS) profile domain-containing protein</fullName>
    </recommendedName>
</protein>
<evidence type="ECO:0000259" key="7">
    <source>
        <dbReference type="PROSITE" id="PS50850"/>
    </source>
</evidence>
<dbReference type="SUPFAM" id="SSF103473">
    <property type="entry name" value="MFS general substrate transporter"/>
    <property type="match status" value="1"/>
</dbReference>
<dbReference type="InterPro" id="IPR005828">
    <property type="entry name" value="MFS_sugar_transport-like"/>
</dbReference>
<sequence length="143" mass="15330">MDKLGRRALLLIFTPIMALSLTSLALALKLLPPGSPLRGALGVLSIMLYGIVFSCSLGPIPNILSSEIFPARHRNAGMSASVAFQWTANAVVSLAFPIVQGVYGTEKLLWFFATMCGASWAFTLRFVPETKGRTLEEIGAESA</sequence>
<dbReference type="Pfam" id="PF00083">
    <property type="entry name" value="Sugar_tr"/>
    <property type="match status" value="1"/>
</dbReference>
<name>A0ABQ6MT39_9STRA</name>